<evidence type="ECO:0000313" key="3">
    <source>
        <dbReference type="Proteomes" id="UP001152519"/>
    </source>
</evidence>
<name>A0A9W4GN39_9ACTN</name>
<gene>
    <name evidence="2" type="ORF">SCOCK_10334</name>
</gene>
<dbReference type="AlphaFoldDB" id="A0A9W4GN39"/>
<feature type="region of interest" description="Disordered" evidence="1">
    <location>
        <begin position="28"/>
        <end position="90"/>
    </location>
</feature>
<keyword evidence="3" id="KW-1185">Reference proteome</keyword>
<sequence length="227" mass="23960">MVAVPFSCGIQRRPSISATAPIGTLIRNSQRQDSECSISPPRNGPIAGASTTATPSRAITRPSLPGPTAWPRTVCPAGTSSPAVSPCRTRRPMRTSIDGAAAHSAEITVKAASAPSQSLPTPTRLPSQAQPGRDTARASRYALETHWATRRPVPNSSWTVFSAMLISEVSRPLANAPNATTQASRQVAGLISDVAAADFVSIPVMVPLPSVIREVQRSLQRLQRSLL</sequence>
<protein>
    <submittedName>
        <fullName evidence="2">Uncharacterized protein</fullName>
    </submittedName>
</protein>
<reference evidence="2" key="1">
    <citation type="submission" date="2021-05" db="EMBL/GenBank/DDBJ databases">
        <authorList>
            <person name="Arsene-Ploetze F."/>
        </authorList>
    </citation>
    <scope>NUCLEOTIDE SEQUENCE</scope>
    <source>
        <strain evidence="2">DSM 42138</strain>
    </source>
</reference>
<proteinExistence type="predicted"/>
<comment type="caution">
    <text evidence="2">The sequence shown here is derived from an EMBL/GenBank/DDBJ whole genome shotgun (WGS) entry which is preliminary data.</text>
</comment>
<dbReference type="EMBL" id="CAJSLV010000001">
    <property type="protein sequence ID" value="CAG6390865.1"/>
    <property type="molecule type" value="Genomic_DNA"/>
</dbReference>
<feature type="compositionally biased region" description="Polar residues" evidence="1">
    <location>
        <begin position="28"/>
        <end position="37"/>
    </location>
</feature>
<evidence type="ECO:0000256" key="1">
    <source>
        <dbReference type="SAM" id="MobiDB-lite"/>
    </source>
</evidence>
<feature type="region of interest" description="Disordered" evidence="1">
    <location>
        <begin position="111"/>
        <end position="138"/>
    </location>
</feature>
<evidence type="ECO:0000313" key="2">
    <source>
        <dbReference type="EMBL" id="CAG6390865.1"/>
    </source>
</evidence>
<accession>A0A9W4GN39</accession>
<feature type="compositionally biased region" description="Polar residues" evidence="1">
    <location>
        <begin position="114"/>
        <end position="130"/>
    </location>
</feature>
<organism evidence="2 3">
    <name type="scientific">Actinacidiphila cocklensis</name>
    <dbReference type="NCBI Taxonomy" id="887465"/>
    <lineage>
        <taxon>Bacteria</taxon>
        <taxon>Bacillati</taxon>
        <taxon>Actinomycetota</taxon>
        <taxon>Actinomycetes</taxon>
        <taxon>Kitasatosporales</taxon>
        <taxon>Streptomycetaceae</taxon>
        <taxon>Actinacidiphila</taxon>
    </lineage>
</organism>
<dbReference type="Proteomes" id="UP001152519">
    <property type="component" value="Unassembled WGS sequence"/>
</dbReference>